<sequence length="316" mass="34996">MASKLRKYKYTGAATTGPDASSGESTEGTPETVAANPGESASLNATLNPDGEQNVVAELKSQVLLSIKEDITSVIKAELRKALAEDFGAIKEELQSVRNEIASSREATRQEVDQVKTTVKDIENGLSFWSDEVTTIQSTVANLKKELSDLRNKCDDLEGRMRRGNIRITGVPEGPASSTTEAVSKLLRDVLKMDKLVPIDRSHRSLEPKRPGGRPRVIIAKLHYYQDSVEVLRRARTLAPLMLQDQPISIFPDFTPSVARARAAFNDARRLLRDQPGVRFGIMFPARLRITHNGEEKQFVDATVAMDYIKKHVIKS</sequence>
<dbReference type="Gene3D" id="3.30.250.20">
    <property type="entry name" value="L1 transposable element, C-terminal domain"/>
    <property type="match status" value="1"/>
</dbReference>
<protein>
    <recommendedName>
        <fullName evidence="5">Transposase element L1Md-A101/L1Md-A102/L1Md-A2</fullName>
    </recommendedName>
</protein>
<dbReference type="EMBL" id="JBBPFD010000007">
    <property type="protein sequence ID" value="KAK7919432.1"/>
    <property type="molecule type" value="Genomic_DNA"/>
</dbReference>
<dbReference type="Gene3D" id="1.20.5.1700">
    <property type="match status" value="1"/>
</dbReference>
<proteinExistence type="predicted"/>
<gene>
    <name evidence="3" type="ORF">WMY93_010716</name>
</gene>
<evidence type="ECO:0000313" key="4">
    <source>
        <dbReference type="Proteomes" id="UP001460270"/>
    </source>
</evidence>
<feature type="compositionally biased region" description="Polar residues" evidence="2">
    <location>
        <begin position="18"/>
        <end position="29"/>
    </location>
</feature>
<dbReference type="PANTHER" id="PTHR11505">
    <property type="entry name" value="L1 TRANSPOSABLE ELEMENT-RELATED"/>
    <property type="match status" value="1"/>
</dbReference>
<comment type="caution">
    <text evidence="3">The sequence shown here is derived from an EMBL/GenBank/DDBJ whole genome shotgun (WGS) entry which is preliminary data.</text>
</comment>
<accession>A0AAW0P845</accession>
<evidence type="ECO:0000256" key="1">
    <source>
        <dbReference type="SAM" id="Coils"/>
    </source>
</evidence>
<dbReference type="InterPro" id="IPR042566">
    <property type="entry name" value="L1_C"/>
</dbReference>
<keyword evidence="4" id="KW-1185">Reference proteome</keyword>
<keyword evidence="1" id="KW-0175">Coiled coil</keyword>
<feature type="region of interest" description="Disordered" evidence="2">
    <location>
        <begin position="1"/>
        <end position="48"/>
    </location>
</feature>
<dbReference type="InterPro" id="IPR004244">
    <property type="entry name" value="Transposase_22"/>
</dbReference>
<evidence type="ECO:0000313" key="3">
    <source>
        <dbReference type="EMBL" id="KAK7919432.1"/>
    </source>
</evidence>
<dbReference type="AlphaFoldDB" id="A0AAW0P845"/>
<evidence type="ECO:0008006" key="5">
    <source>
        <dbReference type="Google" id="ProtNLM"/>
    </source>
</evidence>
<evidence type="ECO:0000256" key="2">
    <source>
        <dbReference type="SAM" id="MobiDB-lite"/>
    </source>
</evidence>
<reference evidence="4" key="1">
    <citation type="submission" date="2024-04" db="EMBL/GenBank/DDBJ databases">
        <title>Salinicola lusitanus LLJ914,a marine bacterium isolated from the Okinawa Trough.</title>
        <authorList>
            <person name="Li J."/>
        </authorList>
    </citation>
    <scope>NUCLEOTIDE SEQUENCE [LARGE SCALE GENOMIC DNA]</scope>
</reference>
<dbReference type="Proteomes" id="UP001460270">
    <property type="component" value="Unassembled WGS sequence"/>
</dbReference>
<organism evidence="3 4">
    <name type="scientific">Mugilogobius chulae</name>
    <name type="common">yellowstripe goby</name>
    <dbReference type="NCBI Taxonomy" id="88201"/>
    <lineage>
        <taxon>Eukaryota</taxon>
        <taxon>Metazoa</taxon>
        <taxon>Chordata</taxon>
        <taxon>Craniata</taxon>
        <taxon>Vertebrata</taxon>
        <taxon>Euteleostomi</taxon>
        <taxon>Actinopterygii</taxon>
        <taxon>Neopterygii</taxon>
        <taxon>Teleostei</taxon>
        <taxon>Neoteleostei</taxon>
        <taxon>Acanthomorphata</taxon>
        <taxon>Gobiaria</taxon>
        <taxon>Gobiiformes</taxon>
        <taxon>Gobioidei</taxon>
        <taxon>Gobiidae</taxon>
        <taxon>Gobionellinae</taxon>
        <taxon>Mugilogobius</taxon>
    </lineage>
</organism>
<name>A0AAW0P845_9GOBI</name>
<feature type="coiled-coil region" evidence="1">
    <location>
        <begin position="133"/>
        <end position="167"/>
    </location>
</feature>